<proteinExistence type="predicted"/>
<evidence type="ECO:0000313" key="1">
    <source>
        <dbReference type="EMBL" id="KAK7327271.1"/>
    </source>
</evidence>
<comment type="caution">
    <text evidence="1">The sequence shown here is derived from an EMBL/GenBank/DDBJ whole genome shotgun (WGS) entry which is preliminary data.</text>
</comment>
<keyword evidence="2" id="KW-1185">Reference proteome</keyword>
<dbReference type="Proteomes" id="UP001374584">
    <property type="component" value="Unassembled WGS sequence"/>
</dbReference>
<protein>
    <submittedName>
        <fullName evidence="1">Uncharacterized protein</fullName>
    </submittedName>
</protein>
<gene>
    <name evidence="1" type="ORF">VNO80_31637</name>
</gene>
<reference evidence="1 2" key="1">
    <citation type="submission" date="2024-01" db="EMBL/GenBank/DDBJ databases">
        <title>The genomes of 5 underutilized Papilionoideae crops provide insights into root nodulation and disease resistanc.</title>
        <authorList>
            <person name="Jiang F."/>
        </authorList>
    </citation>
    <scope>NUCLEOTIDE SEQUENCE [LARGE SCALE GENOMIC DNA]</scope>
    <source>
        <strain evidence="1">JINMINGXINNONG_FW02</strain>
        <tissue evidence="1">Leaves</tissue>
    </source>
</reference>
<name>A0AAN9L1G8_PHACN</name>
<dbReference type="AlphaFoldDB" id="A0AAN9L1G8"/>
<sequence>MTLLPEDSCVELSIQRPAPVILHCCKVPTAMRINIISISISISSLSQYDRVNPYNRSKNLQSNFPGGQWQSPIVALVHEDSCVFEWRRKEKGELNELIPPALKVERLFSLHCHYPLSEQPCVHTSLNSMTTWVSAHTNSLMLTILKHPFFLRVAHAGRLMLGAGSHLICVKHDIAR</sequence>
<organism evidence="1 2">
    <name type="scientific">Phaseolus coccineus</name>
    <name type="common">Scarlet runner bean</name>
    <name type="synonym">Phaseolus multiflorus</name>
    <dbReference type="NCBI Taxonomy" id="3886"/>
    <lineage>
        <taxon>Eukaryota</taxon>
        <taxon>Viridiplantae</taxon>
        <taxon>Streptophyta</taxon>
        <taxon>Embryophyta</taxon>
        <taxon>Tracheophyta</taxon>
        <taxon>Spermatophyta</taxon>
        <taxon>Magnoliopsida</taxon>
        <taxon>eudicotyledons</taxon>
        <taxon>Gunneridae</taxon>
        <taxon>Pentapetalae</taxon>
        <taxon>rosids</taxon>
        <taxon>fabids</taxon>
        <taxon>Fabales</taxon>
        <taxon>Fabaceae</taxon>
        <taxon>Papilionoideae</taxon>
        <taxon>50 kb inversion clade</taxon>
        <taxon>NPAAA clade</taxon>
        <taxon>indigoferoid/millettioid clade</taxon>
        <taxon>Phaseoleae</taxon>
        <taxon>Phaseolus</taxon>
    </lineage>
</organism>
<evidence type="ECO:0000313" key="2">
    <source>
        <dbReference type="Proteomes" id="UP001374584"/>
    </source>
</evidence>
<dbReference type="EMBL" id="JAYMYR010000017">
    <property type="protein sequence ID" value="KAK7327271.1"/>
    <property type="molecule type" value="Genomic_DNA"/>
</dbReference>
<accession>A0AAN9L1G8</accession>